<dbReference type="GO" id="GO:0005829">
    <property type="term" value="C:cytosol"/>
    <property type="evidence" value="ECO:0007669"/>
    <property type="project" value="TreeGrafter"/>
</dbReference>
<dbReference type="RefSeq" id="XP_066933657.1">
    <property type="nucleotide sequence ID" value="XM_067077556.1"/>
</dbReference>
<dbReference type="GeneID" id="136821320"/>
<sequence>MADTYFTREIDFSKGDVIIHQSYIGDVGHVVWDAAIVLAKFLDGKYFTSNETLTLQGKSVVELGSGTGLVGLVAAMNGASVRITDLNELVPLMEKNIEANQHLLQGNAKAESLKWGVDLEMKMKADIILIADCIYYDESLEPLVNTMHSLCHETTVIYMSYEERNTDLKIELEKKFFKLLDGLFSTERISRDLQDPLYNSDDIHILKISLLKR</sequence>
<dbReference type="AlphaFoldDB" id="A0A7M5V724"/>
<keyword evidence="2" id="KW-1185">Reference proteome</keyword>
<dbReference type="InterPro" id="IPR019410">
    <property type="entry name" value="Methyltransf_16"/>
</dbReference>
<dbReference type="Gene3D" id="3.40.50.150">
    <property type="entry name" value="Vaccinia Virus protein VP39"/>
    <property type="match status" value="1"/>
</dbReference>
<dbReference type="Proteomes" id="UP000594262">
    <property type="component" value="Unplaced"/>
</dbReference>
<accession>A0A7M5V724</accession>
<reference evidence="1" key="1">
    <citation type="submission" date="2021-01" db="UniProtKB">
        <authorList>
            <consortium name="EnsemblMetazoa"/>
        </authorList>
    </citation>
    <scope>IDENTIFICATION</scope>
</reference>
<dbReference type="OrthoDB" id="413520at2759"/>
<dbReference type="PANTHER" id="PTHR14614">
    <property type="entry name" value="HEPATOCELLULAR CARCINOMA-ASSOCIATED ANTIGEN"/>
    <property type="match status" value="1"/>
</dbReference>
<dbReference type="GO" id="GO:0032991">
    <property type="term" value="C:protein-containing complex"/>
    <property type="evidence" value="ECO:0007669"/>
    <property type="project" value="TreeGrafter"/>
</dbReference>
<evidence type="ECO:0000313" key="2">
    <source>
        <dbReference type="Proteomes" id="UP000594262"/>
    </source>
</evidence>
<dbReference type="InterPro" id="IPR029063">
    <property type="entry name" value="SAM-dependent_MTases_sf"/>
</dbReference>
<dbReference type="Pfam" id="PF10294">
    <property type="entry name" value="Methyltransf_16"/>
    <property type="match status" value="1"/>
</dbReference>
<proteinExistence type="predicted"/>
<dbReference type="EnsemblMetazoa" id="CLYHEMT010739.1">
    <property type="protein sequence ID" value="CLYHEMP010739.1"/>
    <property type="gene ID" value="CLYHEMG010739"/>
</dbReference>
<organism evidence="1 2">
    <name type="scientific">Clytia hemisphaerica</name>
    <dbReference type="NCBI Taxonomy" id="252671"/>
    <lineage>
        <taxon>Eukaryota</taxon>
        <taxon>Metazoa</taxon>
        <taxon>Cnidaria</taxon>
        <taxon>Hydrozoa</taxon>
        <taxon>Hydroidolina</taxon>
        <taxon>Leptothecata</taxon>
        <taxon>Obeliida</taxon>
        <taxon>Clytiidae</taxon>
        <taxon>Clytia</taxon>
    </lineage>
</organism>
<dbReference type="SUPFAM" id="SSF53335">
    <property type="entry name" value="S-adenosyl-L-methionine-dependent methyltransferases"/>
    <property type="match status" value="1"/>
</dbReference>
<protein>
    <submittedName>
        <fullName evidence="1">Uncharacterized protein</fullName>
    </submittedName>
</protein>
<name>A0A7M5V724_9CNID</name>
<evidence type="ECO:0000313" key="1">
    <source>
        <dbReference type="EnsemblMetazoa" id="CLYHEMP010739.1"/>
    </source>
</evidence>
<dbReference type="PANTHER" id="PTHR14614:SF44">
    <property type="entry name" value="PROTEIN N-LYSINE METHYLTRANSFERASE METTL21D"/>
    <property type="match status" value="1"/>
</dbReference>